<reference evidence="3" key="1">
    <citation type="journal article" date="2019" name="Int. J. Syst. Evol. Microbiol.">
        <title>The Global Catalogue of Microorganisms (GCM) 10K type strain sequencing project: providing services to taxonomists for standard genome sequencing and annotation.</title>
        <authorList>
            <consortium name="The Broad Institute Genomics Platform"/>
            <consortium name="The Broad Institute Genome Sequencing Center for Infectious Disease"/>
            <person name="Wu L."/>
            <person name="Ma J."/>
        </authorList>
    </citation>
    <scope>NUCLEOTIDE SEQUENCE [LARGE SCALE GENOMIC DNA]</scope>
    <source>
        <strain evidence="3">JCM 9095</strain>
    </source>
</reference>
<dbReference type="Proteomes" id="UP001501866">
    <property type="component" value="Unassembled WGS sequence"/>
</dbReference>
<protein>
    <recommendedName>
        <fullName evidence="4">Transposase</fullName>
    </recommendedName>
</protein>
<accession>A0ABP6PVE0</accession>
<organism evidence="2 3">
    <name type="scientific">Streptomyces virens</name>
    <dbReference type="NCBI Taxonomy" id="285572"/>
    <lineage>
        <taxon>Bacteria</taxon>
        <taxon>Bacillati</taxon>
        <taxon>Actinomycetota</taxon>
        <taxon>Actinomycetes</taxon>
        <taxon>Kitasatosporales</taxon>
        <taxon>Streptomycetaceae</taxon>
        <taxon>Streptomyces</taxon>
    </lineage>
</organism>
<comment type="caution">
    <text evidence="2">The sequence shown here is derived from an EMBL/GenBank/DDBJ whole genome shotgun (WGS) entry which is preliminary data.</text>
</comment>
<name>A0ABP6PVE0_9ACTN</name>
<feature type="region of interest" description="Disordered" evidence="1">
    <location>
        <begin position="1"/>
        <end position="113"/>
    </location>
</feature>
<proteinExistence type="predicted"/>
<evidence type="ECO:0000256" key="1">
    <source>
        <dbReference type="SAM" id="MobiDB-lite"/>
    </source>
</evidence>
<gene>
    <name evidence="2" type="ORF">GCM10010451_42220</name>
</gene>
<keyword evidence="3" id="KW-1185">Reference proteome</keyword>
<evidence type="ECO:0000313" key="2">
    <source>
        <dbReference type="EMBL" id="GAA3188304.1"/>
    </source>
</evidence>
<sequence>MGSFHADSAARGAAVSSSLIRTPVRSARPTRTGSPSRQVEELKAGEPERAEDLGARIHDENAWGEGRGRGNRNGLGQRALLQPPVPAEYESSRSTTKTRVEPAGINGEGDWLP</sequence>
<evidence type="ECO:0000313" key="3">
    <source>
        <dbReference type="Proteomes" id="UP001501866"/>
    </source>
</evidence>
<evidence type="ECO:0008006" key="4">
    <source>
        <dbReference type="Google" id="ProtNLM"/>
    </source>
</evidence>
<dbReference type="EMBL" id="BAAAUH010000033">
    <property type="protein sequence ID" value="GAA3188304.1"/>
    <property type="molecule type" value="Genomic_DNA"/>
</dbReference>
<feature type="compositionally biased region" description="Basic and acidic residues" evidence="1">
    <location>
        <begin position="38"/>
        <end position="61"/>
    </location>
</feature>